<dbReference type="GO" id="GO:0005886">
    <property type="term" value="C:plasma membrane"/>
    <property type="evidence" value="ECO:0007669"/>
    <property type="project" value="UniProtKB-SubCell"/>
</dbReference>
<keyword evidence="10" id="KW-1185">Reference proteome</keyword>
<keyword evidence="3" id="KW-1003">Cell membrane</keyword>
<evidence type="ECO:0000256" key="2">
    <source>
        <dbReference type="ARBA" id="ARBA00007531"/>
    </source>
</evidence>
<evidence type="ECO:0000256" key="1">
    <source>
        <dbReference type="ARBA" id="ARBA00004236"/>
    </source>
</evidence>
<reference evidence="9 10" key="1">
    <citation type="journal article" date="2017" name="Infect. Genet. Evol.">
        <title>The new phylogeny of the genus Mycobacterium: The old and the news.</title>
        <authorList>
            <person name="Tortoli E."/>
            <person name="Fedrizzi T."/>
            <person name="Meehan C.J."/>
            <person name="Trovato A."/>
            <person name="Grottola A."/>
            <person name="Giacobazzi E."/>
            <person name="Serpini G.F."/>
            <person name="Tagliazucchi S."/>
            <person name="Fabio A."/>
            <person name="Bettua C."/>
            <person name="Bertorelli R."/>
            <person name="Frascaro F."/>
            <person name="De Sanctis V."/>
            <person name="Pecorari M."/>
            <person name="Jousson O."/>
            <person name="Segata N."/>
            <person name="Cirillo D.M."/>
        </authorList>
    </citation>
    <scope>NUCLEOTIDE SEQUENCE [LARGE SCALE GENOMIC DNA]</scope>
    <source>
        <strain evidence="9 10">CIP1034565</strain>
    </source>
</reference>
<evidence type="ECO:0000256" key="7">
    <source>
        <dbReference type="SAM" id="MobiDB-lite"/>
    </source>
</evidence>
<protein>
    <recommendedName>
        <fullName evidence="11">MmpS3 protein</fullName>
    </recommendedName>
</protein>
<comment type="subcellular location">
    <subcellularLocation>
        <location evidence="1">Cell membrane</location>
    </subcellularLocation>
</comment>
<dbReference type="OrthoDB" id="4753136at2"/>
<evidence type="ECO:0000313" key="10">
    <source>
        <dbReference type="Proteomes" id="UP000230551"/>
    </source>
</evidence>
<proteinExistence type="inferred from homology"/>
<keyword evidence="6 8" id="KW-0472">Membrane</keyword>
<name>A0A2G5PBP5_9MYCO</name>
<dbReference type="Proteomes" id="UP000230551">
    <property type="component" value="Unassembled WGS sequence"/>
</dbReference>
<feature type="compositionally biased region" description="Low complexity" evidence="7">
    <location>
        <begin position="129"/>
        <end position="170"/>
    </location>
</feature>
<evidence type="ECO:0000313" key="9">
    <source>
        <dbReference type="EMBL" id="PIB75772.1"/>
    </source>
</evidence>
<evidence type="ECO:0000256" key="8">
    <source>
        <dbReference type="SAM" id="Phobius"/>
    </source>
</evidence>
<dbReference type="InterPro" id="IPR038468">
    <property type="entry name" value="MmpS_C"/>
</dbReference>
<keyword evidence="4 8" id="KW-0812">Transmembrane</keyword>
<feature type="region of interest" description="Disordered" evidence="7">
    <location>
        <begin position="1"/>
        <end position="51"/>
    </location>
</feature>
<evidence type="ECO:0000256" key="6">
    <source>
        <dbReference type="ARBA" id="ARBA00023136"/>
    </source>
</evidence>
<dbReference type="Gene3D" id="2.60.40.2880">
    <property type="entry name" value="MmpS1-5, C-terminal soluble domain"/>
    <property type="match status" value="1"/>
</dbReference>
<evidence type="ECO:0000256" key="3">
    <source>
        <dbReference type="ARBA" id="ARBA00022475"/>
    </source>
</evidence>
<dbReference type="AlphaFoldDB" id="A0A2G5PBP5"/>
<gene>
    <name evidence="9" type="ORF">CQY22_008560</name>
</gene>
<feature type="region of interest" description="Disordered" evidence="7">
    <location>
        <begin position="124"/>
        <end position="170"/>
    </location>
</feature>
<organism evidence="9 10">
    <name type="scientific">Mycolicibacterium brumae</name>
    <dbReference type="NCBI Taxonomy" id="85968"/>
    <lineage>
        <taxon>Bacteria</taxon>
        <taxon>Bacillati</taxon>
        <taxon>Actinomycetota</taxon>
        <taxon>Actinomycetes</taxon>
        <taxon>Mycobacteriales</taxon>
        <taxon>Mycobacteriaceae</taxon>
        <taxon>Mycolicibacterium</taxon>
    </lineage>
</organism>
<comment type="caution">
    <text evidence="9">The sequence shown here is derived from an EMBL/GenBank/DDBJ whole genome shotgun (WGS) entry which is preliminary data.</text>
</comment>
<dbReference type="RefSeq" id="WP_090591244.1">
    <property type="nucleotide sequence ID" value="NZ_CP104302.1"/>
</dbReference>
<dbReference type="STRING" id="85968.GCA_900073015_03061"/>
<evidence type="ECO:0000256" key="5">
    <source>
        <dbReference type="ARBA" id="ARBA00022989"/>
    </source>
</evidence>
<comment type="similarity">
    <text evidence="2">Belongs to the MmpS family.</text>
</comment>
<dbReference type="Pfam" id="PF05423">
    <property type="entry name" value="Mycobact_memb"/>
    <property type="match status" value="1"/>
</dbReference>
<keyword evidence="5 8" id="KW-1133">Transmembrane helix</keyword>
<evidence type="ECO:0000256" key="4">
    <source>
        <dbReference type="ARBA" id="ARBA00022692"/>
    </source>
</evidence>
<sequence>MSDPRRPQGAGQFRSGWPAPPSGDYGDYPPPDPAYASGYEYPAYLPSSTPTQELPAYWTQTQQPIAKEPPAEPPQEPKRSRKWLWLGAGATTLLVVGLVIALVIANGAGNQDTVVMAPQDNTTTRAGIPTMPSQPSTTAPPTTTAPTTTAPRATTTVPTPSAPGTTAPGNTGPVNTVVYSVSGEGRAISITYIDAGGVMQMEFNVPLPWSRQVSLRSGSGNSPHMTVINIGNTVTCSLSIDGAVVRSRTGSGLTVCAAPS</sequence>
<dbReference type="InterPro" id="IPR008693">
    <property type="entry name" value="MmpS"/>
</dbReference>
<feature type="transmembrane region" description="Helical" evidence="8">
    <location>
        <begin position="83"/>
        <end position="105"/>
    </location>
</feature>
<evidence type="ECO:0008006" key="11">
    <source>
        <dbReference type="Google" id="ProtNLM"/>
    </source>
</evidence>
<accession>A0A2G5PBP5</accession>
<dbReference type="EMBL" id="PDCN02000008">
    <property type="protein sequence ID" value="PIB75772.1"/>
    <property type="molecule type" value="Genomic_DNA"/>
</dbReference>